<keyword evidence="12" id="KW-1185">Reference proteome</keyword>
<evidence type="ECO:0000256" key="8">
    <source>
        <dbReference type="SAM" id="Phobius"/>
    </source>
</evidence>
<keyword evidence="9" id="KW-0732">Signal</keyword>
<dbReference type="Gene3D" id="1.20.1250.20">
    <property type="entry name" value="MFS general substrate transporter like domains"/>
    <property type="match status" value="1"/>
</dbReference>
<sequence length="530" mass="57186">MLQTGKRLSGDTFVILICFSLALANCFSGYDTASAAAVVSDERFVNEWNFTTAELGAFGVLINVGNCLAYLGPLIWLNKRFGRKITMTLGNFTLLVGVALVAGAQTVGMLLFGRILCGMGVSLCQGCFAGWAAELASPRTRGAAVCIVQVSYNFGVFIAFWVSLGTTKIPGTNAWRTVIALQTIFGVALFFSTLWAPESPRMLFSLAKDPANNDDAQVVKAHKNLAYIRRLDETDPVLMQEFSELQAAAILLRRDKAEYSLKAVVSTRSFWRRCAIGAGSCVFAQLTGVAGLMLYGVIVFESLDLGGSSLSLITNGVSGSIQLVACFCAIFLVDRIGRRRLMIVGLCVACVGYLFLGALFERWPDASNKGAGGWLVVCIFAIQCSYAGALGPVAYLLATEVWPQELREFGISISLLSLFVTVIVINQLWPVLTEVITFRLYWIFLAINVITLALTYLFWPETKGRSLDEMDSLFGELDIAQKAREEVGVSGHVGSGSDVPGGRIVDAEPLVADVGALKADADVEKAIGKK</sequence>
<feature type="transmembrane region" description="Helical" evidence="8">
    <location>
        <begin position="276"/>
        <end position="300"/>
    </location>
</feature>
<name>A0A316UCL4_9BASI</name>
<dbReference type="AlphaFoldDB" id="A0A316UCL4"/>
<keyword evidence="6 8" id="KW-0472">Membrane</keyword>
<feature type="domain" description="Major facilitator superfamily (MFS) profile" evidence="10">
    <location>
        <begin position="17"/>
        <end position="463"/>
    </location>
</feature>
<keyword evidence="4 8" id="KW-0812">Transmembrane</keyword>
<evidence type="ECO:0000256" key="4">
    <source>
        <dbReference type="ARBA" id="ARBA00022692"/>
    </source>
</evidence>
<evidence type="ECO:0000313" key="12">
    <source>
        <dbReference type="Proteomes" id="UP000245942"/>
    </source>
</evidence>
<comment type="subcellular location">
    <subcellularLocation>
        <location evidence="1">Membrane</location>
        <topology evidence="1">Multi-pass membrane protein</topology>
    </subcellularLocation>
</comment>
<dbReference type="GeneID" id="37015755"/>
<evidence type="ECO:0000256" key="2">
    <source>
        <dbReference type="ARBA" id="ARBA00010992"/>
    </source>
</evidence>
<feature type="transmembrane region" description="Helical" evidence="8">
    <location>
        <begin position="143"/>
        <end position="162"/>
    </location>
</feature>
<protein>
    <submittedName>
        <fullName evidence="11">General substrate transporter</fullName>
    </submittedName>
</protein>
<evidence type="ECO:0000256" key="3">
    <source>
        <dbReference type="ARBA" id="ARBA00022448"/>
    </source>
</evidence>
<dbReference type="InterPro" id="IPR005829">
    <property type="entry name" value="Sugar_transporter_CS"/>
</dbReference>
<dbReference type="EMBL" id="KZ819322">
    <property type="protein sequence ID" value="PWN22618.1"/>
    <property type="molecule type" value="Genomic_DNA"/>
</dbReference>
<reference evidence="11 12" key="1">
    <citation type="journal article" date="2018" name="Mol. Biol. Evol.">
        <title>Broad Genomic Sampling Reveals a Smut Pathogenic Ancestry of the Fungal Clade Ustilaginomycotina.</title>
        <authorList>
            <person name="Kijpornyongpan T."/>
            <person name="Mondo S.J."/>
            <person name="Barry K."/>
            <person name="Sandor L."/>
            <person name="Lee J."/>
            <person name="Lipzen A."/>
            <person name="Pangilinan J."/>
            <person name="LaButti K."/>
            <person name="Hainaut M."/>
            <person name="Henrissat B."/>
            <person name="Grigoriev I.V."/>
            <person name="Spatafora J.W."/>
            <person name="Aime M.C."/>
        </authorList>
    </citation>
    <scope>NUCLEOTIDE SEQUENCE [LARGE SCALE GENOMIC DNA]</scope>
    <source>
        <strain evidence="11 12">MCA 4718</strain>
    </source>
</reference>
<comment type="catalytic activity">
    <reaction evidence="7">
        <text>myo-inositol(out) + H(+)(out) = myo-inositol(in) + H(+)(in)</text>
        <dbReference type="Rhea" id="RHEA:60364"/>
        <dbReference type="ChEBI" id="CHEBI:15378"/>
        <dbReference type="ChEBI" id="CHEBI:17268"/>
    </reaction>
</comment>
<dbReference type="Proteomes" id="UP000245942">
    <property type="component" value="Unassembled WGS sequence"/>
</dbReference>
<dbReference type="GO" id="GO:0016020">
    <property type="term" value="C:membrane"/>
    <property type="evidence" value="ECO:0007669"/>
    <property type="project" value="UniProtKB-SubCell"/>
</dbReference>
<feature type="transmembrane region" description="Helical" evidence="8">
    <location>
        <begin position="372"/>
        <end position="397"/>
    </location>
</feature>
<dbReference type="PROSITE" id="PS00216">
    <property type="entry name" value="SUGAR_TRANSPORT_1"/>
    <property type="match status" value="1"/>
</dbReference>
<dbReference type="GO" id="GO:0005351">
    <property type="term" value="F:carbohydrate:proton symporter activity"/>
    <property type="evidence" value="ECO:0007669"/>
    <property type="project" value="TreeGrafter"/>
</dbReference>
<feature type="transmembrane region" description="Helical" evidence="8">
    <location>
        <begin position="312"/>
        <end position="333"/>
    </location>
</feature>
<evidence type="ECO:0000256" key="9">
    <source>
        <dbReference type="SAM" id="SignalP"/>
    </source>
</evidence>
<comment type="similarity">
    <text evidence="2">Belongs to the major facilitator superfamily. Sugar transporter (TC 2.A.1.1) family.</text>
</comment>
<dbReference type="OrthoDB" id="6133115at2759"/>
<dbReference type="PROSITE" id="PS50850">
    <property type="entry name" value="MFS"/>
    <property type="match status" value="1"/>
</dbReference>
<feature type="transmembrane region" description="Helical" evidence="8">
    <location>
        <begin position="441"/>
        <end position="459"/>
    </location>
</feature>
<dbReference type="RefSeq" id="XP_025349778.1">
    <property type="nucleotide sequence ID" value="XM_025494021.1"/>
</dbReference>
<evidence type="ECO:0000256" key="1">
    <source>
        <dbReference type="ARBA" id="ARBA00004141"/>
    </source>
</evidence>
<feature type="signal peptide" evidence="9">
    <location>
        <begin position="1"/>
        <end position="24"/>
    </location>
</feature>
<dbReference type="Pfam" id="PF00083">
    <property type="entry name" value="Sugar_tr"/>
    <property type="match status" value="1"/>
</dbReference>
<dbReference type="STRING" id="1684307.A0A316UCL4"/>
<keyword evidence="3" id="KW-0813">Transport</keyword>
<dbReference type="InterPro" id="IPR005828">
    <property type="entry name" value="MFS_sugar_transport-like"/>
</dbReference>
<dbReference type="SUPFAM" id="SSF103473">
    <property type="entry name" value="MFS general substrate transporter"/>
    <property type="match status" value="1"/>
</dbReference>
<evidence type="ECO:0000256" key="7">
    <source>
        <dbReference type="ARBA" id="ARBA00049119"/>
    </source>
</evidence>
<evidence type="ECO:0000313" key="11">
    <source>
        <dbReference type="EMBL" id="PWN22618.1"/>
    </source>
</evidence>
<feature type="transmembrane region" description="Helical" evidence="8">
    <location>
        <begin position="174"/>
        <end position="196"/>
    </location>
</feature>
<evidence type="ECO:0000259" key="10">
    <source>
        <dbReference type="PROSITE" id="PS50850"/>
    </source>
</evidence>
<feature type="transmembrane region" description="Helical" evidence="8">
    <location>
        <begin position="340"/>
        <end position="360"/>
    </location>
</feature>
<organism evidence="11 12">
    <name type="scientific">Pseudomicrostroma glucosiphilum</name>
    <dbReference type="NCBI Taxonomy" id="1684307"/>
    <lineage>
        <taxon>Eukaryota</taxon>
        <taxon>Fungi</taxon>
        <taxon>Dikarya</taxon>
        <taxon>Basidiomycota</taxon>
        <taxon>Ustilaginomycotina</taxon>
        <taxon>Exobasidiomycetes</taxon>
        <taxon>Microstromatales</taxon>
        <taxon>Microstromatales incertae sedis</taxon>
        <taxon>Pseudomicrostroma</taxon>
    </lineage>
</organism>
<dbReference type="PANTHER" id="PTHR48022:SF2">
    <property type="entry name" value="PLASTIDIC GLUCOSE TRANSPORTER 4"/>
    <property type="match status" value="1"/>
</dbReference>
<proteinExistence type="inferred from homology"/>
<feature type="transmembrane region" description="Helical" evidence="8">
    <location>
        <begin position="55"/>
        <end position="77"/>
    </location>
</feature>
<evidence type="ECO:0000256" key="5">
    <source>
        <dbReference type="ARBA" id="ARBA00022989"/>
    </source>
</evidence>
<dbReference type="InterPro" id="IPR020846">
    <property type="entry name" value="MFS_dom"/>
</dbReference>
<gene>
    <name evidence="11" type="ORF">BCV69DRAFT_296601</name>
</gene>
<dbReference type="InterPro" id="IPR036259">
    <property type="entry name" value="MFS_trans_sf"/>
</dbReference>
<keyword evidence="5 8" id="KW-1133">Transmembrane helix</keyword>
<evidence type="ECO:0000256" key="6">
    <source>
        <dbReference type="ARBA" id="ARBA00023136"/>
    </source>
</evidence>
<dbReference type="InterPro" id="IPR003663">
    <property type="entry name" value="Sugar/inositol_transpt"/>
</dbReference>
<accession>A0A316UCL4</accession>
<dbReference type="PANTHER" id="PTHR48022">
    <property type="entry name" value="PLASTIDIC GLUCOSE TRANSPORTER 4"/>
    <property type="match status" value="1"/>
</dbReference>
<feature type="chain" id="PRO_5016358761" evidence="9">
    <location>
        <begin position="25"/>
        <end position="530"/>
    </location>
</feature>
<dbReference type="PRINTS" id="PR00171">
    <property type="entry name" value="SUGRTRNSPORT"/>
</dbReference>
<feature type="transmembrane region" description="Helical" evidence="8">
    <location>
        <begin position="409"/>
        <end position="429"/>
    </location>
</feature>
<feature type="transmembrane region" description="Helical" evidence="8">
    <location>
        <begin position="89"/>
        <end position="105"/>
    </location>
</feature>
<feature type="transmembrane region" description="Helical" evidence="8">
    <location>
        <begin position="111"/>
        <end position="131"/>
    </location>
</feature>
<dbReference type="InterPro" id="IPR050360">
    <property type="entry name" value="MFS_Sugar_Transporters"/>
</dbReference>